<dbReference type="PANTHER" id="PTHR30441">
    <property type="entry name" value="DUF748 DOMAIN-CONTAINING PROTEIN"/>
    <property type="match status" value="1"/>
</dbReference>
<dbReference type="GO" id="GO:0090313">
    <property type="term" value="P:regulation of protein targeting to membrane"/>
    <property type="evidence" value="ECO:0007669"/>
    <property type="project" value="TreeGrafter"/>
</dbReference>
<evidence type="ECO:0000259" key="2">
    <source>
        <dbReference type="Pfam" id="PF05170"/>
    </source>
</evidence>
<evidence type="ECO:0000313" key="4">
    <source>
        <dbReference type="Proteomes" id="UP000078389"/>
    </source>
</evidence>
<dbReference type="InterPro" id="IPR007844">
    <property type="entry name" value="AsmA"/>
</dbReference>
<dbReference type="InterPro" id="IPR052894">
    <property type="entry name" value="AsmA-related"/>
</dbReference>
<feature type="region of interest" description="Disordered" evidence="1">
    <location>
        <begin position="931"/>
        <end position="1036"/>
    </location>
</feature>
<dbReference type="AlphaFoldDB" id="A0A178HZV7"/>
<dbReference type="PANTHER" id="PTHR30441:SF4">
    <property type="entry name" value="PROTEIN ASMA"/>
    <property type="match status" value="1"/>
</dbReference>
<reference evidence="3 4" key="1">
    <citation type="submission" date="2016-03" db="EMBL/GenBank/DDBJ databases">
        <title>Genome sequencing of Devosia sp. S37.</title>
        <authorList>
            <person name="Mohd Nor M."/>
        </authorList>
    </citation>
    <scope>NUCLEOTIDE SEQUENCE [LARGE SCALE GENOMIC DNA]</scope>
    <source>
        <strain evidence="3 4">S37</strain>
    </source>
</reference>
<sequence>MGMKKAAIIVAVLAVLAVGSVFLLPLALSSDGMRAALARQLSEAAGAEIAFNGPIRFSVVPDFGIVIEDMAYRTGDGAVSVTAARSVASVAPLSLFSSQIRITGIELESPRVVLGTVAASPQAPQPAGTASGDVFEMLAGFLERLSIDQVVISNGAVAQSRDGAVTEIAGDVALQLAVPGIDRPASLAVSGVMDGQRLELAADIGSLRDLLGRQPADFSLSTRMEHPPHPLLAELSTSGRIQLAEDGGYHVSGGEVASGGQTMRLDASYVPGERPYVMAKVVAGNLDYSDFQPASAAEGEAGAGGGTPDLSALRGIDADIELRADALRAGEAQAQDVVLAAQLRDGRLSSSVTSGQIAGGSMAAGLVMDVNGDVPQSSGSLGASAIDLQQVLALAGQSAPVSGKLSSDLQYAFRGLDAEAIRNSLNLRGTVSIGEGRAQVPQLAALGTDVVEALEAGVEIENVLEPLSLSGTARWNGENFGFASSLALSDLLWGQAGIVSLDFKSQVLDARFSGTVDPQGSIAGKADVSAASLSRALGWLGQATGTPLGRFSFSGGLSAGSAQLAMSEATIGLDDMTARGSASIALTGKPRITAALAVDRLDFGALTGGGQGGAAAAGSGPAPIDLAMLRLFDADIRLDATEIGYGEVKAGPATAVLSVAGGVAELSVPQAGFYDGAVTAKVTANGAGDVPAIALVAAMDGVEALPLLTTAAGFQHIEGKLKASVEVSGSGADTDAFTRSLTGPVNVVFSNGALRGIDVAGLVRNVQSLIGGSYAANSEAKTEFTELSIGADIRNGVATFPDIRLLGPLVRMGGQGTVDLTARTIDMRLDPRVVASLDGQGGAFDVSGLGMPIVIDGPLAAPRIYPDLTNLLADPNRALQAMSQLGGGIGELANGASGALGGLGAALGDDPSAAADGVMTNLLGQLAGGQAGNGGNGTQPTGQDLFNSLLGGALGTQAPTLAAPPSQDQQPVVEAPATPPPVQTVPANLPLPRPDPRGPAPAMPVTQPAPVTEPAPEPAPDMPAVDEWVPEPAAEENPLDLINSLIQQSGL</sequence>
<comment type="caution">
    <text evidence="3">The sequence shown here is derived from an EMBL/GenBank/DDBJ whole genome shotgun (WGS) entry which is preliminary data.</text>
</comment>
<keyword evidence="4" id="KW-1185">Reference proteome</keyword>
<evidence type="ECO:0000256" key="1">
    <source>
        <dbReference type="SAM" id="MobiDB-lite"/>
    </source>
</evidence>
<gene>
    <name evidence="3" type="ORF">A3840_06465</name>
</gene>
<feature type="domain" description="AsmA" evidence="2">
    <location>
        <begin position="624"/>
        <end position="802"/>
    </location>
</feature>
<feature type="compositionally biased region" description="Pro residues" evidence="1">
    <location>
        <begin position="977"/>
        <end position="1002"/>
    </location>
</feature>
<proteinExistence type="predicted"/>
<organism evidence="3 4">
    <name type="scientific">Devosia elaeis</name>
    <dbReference type="NCBI Taxonomy" id="1770058"/>
    <lineage>
        <taxon>Bacteria</taxon>
        <taxon>Pseudomonadati</taxon>
        <taxon>Pseudomonadota</taxon>
        <taxon>Alphaproteobacteria</taxon>
        <taxon>Hyphomicrobiales</taxon>
        <taxon>Devosiaceae</taxon>
        <taxon>Devosia</taxon>
    </lineage>
</organism>
<dbReference type="EMBL" id="LVVY01000071">
    <property type="protein sequence ID" value="OAM78353.1"/>
    <property type="molecule type" value="Genomic_DNA"/>
</dbReference>
<dbReference type="Pfam" id="PF05170">
    <property type="entry name" value="AsmA"/>
    <property type="match status" value="1"/>
</dbReference>
<evidence type="ECO:0000313" key="3">
    <source>
        <dbReference type="EMBL" id="OAM78353.1"/>
    </source>
</evidence>
<dbReference type="GO" id="GO:0005886">
    <property type="term" value="C:plasma membrane"/>
    <property type="evidence" value="ECO:0007669"/>
    <property type="project" value="TreeGrafter"/>
</dbReference>
<accession>A0A178HZV7</accession>
<dbReference type="Proteomes" id="UP000078389">
    <property type="component" value="Unassembled WGS sequence"/>
</dbReference>
<feature type="compositionally biased region" description="Pro residues" evidence="1">
    <location>
        <begin position="1011"/>
        <end position="1021"/>
    </location>
</feature>
<dbReference type="STRING" id="1770058.A3840_06465"/>
<protein>
    <recommendedName>
        <fullName evidence="2">AsmA domain-containing protein</fullName>
    </recommendedName>
</protein>
<name>A0A178HZV7_9HYPH</name>